<proteinExistence type="inferred from homology"/>
<dbReference type="AlphaFoldDB" id="R1CVL9"/>
<organism evidence="14 15">
    <name type="scientific">Caldisalinibacter kiritimatiensis</name>
    <dbReference type="NCBI Taxonomy" id="1304284"/>
    <lineage>
        <taxon>Bacteria</taxon>
        <taxon>Bacillati</taxon>
        <taxon>Bacillota</taxon>
        <taxon>Tissierellia</taxon>
        <taxon>Tissierellales</taxon>
        <taxon>Thermohalobacteraceae</taxon>
        <taxon>Caldisalinibacter</taxon>
    </lineage>
</organism>
<dbReference type="Gene3D" id="1.10.10.160">
    <property type="match status" value="1"/>
</dbReference>
<protein>
    <recommendedName>
        <fullName evidence="9">DNA 3'-5' helicase</fullName>
        <ecNumber evidence="9">5.6.2.4</ecNumber>
    </recommendedName>
</protein>
<dbReference type="GO" id="GO:0003677">
    <property type="term" value="F:DNA binding"/>
    <property type="evidence" value="ECO:0007669"/>
    <property type="project" value="UniProtKB-KW"/>
</dbReference>
<evidence type="ECO:0000256" key="3">
    <source>
        <dbReference type="ARBA" id="ARBA00022801"/>
    </source>
</evidence>
<evidence type="ECO:0000259" key="12">
    <source>
        <dbReference type="PROSITE" id="PS51198"/>
    </source>
</evidence>
<dbReference type="GO" id="GO:0016887">
    <property type="term" value="F:ATP hydrolysis activity"/>
    <property type="evidence" value="ECO:0007669"/>
    <property type="project" value="RHEA"/>
</dbReference>
<keyword evidence="4 11" id="KW-0347">Helicase</keyword>
<dbReference type="InterPro" id="IPR027417">
    <property type="entry name" value="P-loop_NTPase"/>
</dbReference>
<comment type="catalytic activity">
    <reaction evidence="10">
        <text>ATP + H2O = ADP + phosphate + H(+)</text>
        <dbReference type="Rhea" id="RHEA:13065"/>
        <dbReference type="ChEBI" id="CHEBI:15377"/>
        <dbReference type="ChEBI" id="CHEBI:15378"/>
        <dbReference type="ChEBI" id="CHEBI:30616"/>
        <dbReference type="ChEBI" id="CHEBI:43474"/>
        <dbReference type="ChEBI" id="CHEBI:456216"/>
        <dbReference type="EC" id="5.6.2.4"/>
    </reaction>
</comment>
<keyword evidence="5 11" id="KW-0067">ATP-binding</keyword>
<sequence>MYKNFFEKLDKKLNIKLNEQQRQAVLHKDGPALVLAVPGAGKTTVLICRTANLILNHNVNPNNILSLTFSRASAIDMKNRFKTLFGDLISQNIHFSTIHSFAYKVIREYAQSKRVRYTLIEGKNSKVNKNQLLKHIYMEINNKRINDDKLEDLLNAIGYIKNMMIDINDDEFKKSYNIGIENFKKIFIEYENYKNQNNLIDFDDMLTLSYNILRNNPSILNRYKNKYKYIQIDEGQDTSKIQNSIISLLASPLNNIFVVADDDQSIYGFRGAYPEALINFNEIYPNSKTFFMEENFRSTKNIVTVSNNFIKTNTIRYNKNLYTNNPSLRPISIVKLKDEYDQLDYLVKELKGSADLSETAILYRNNITSISLVDKLSRHNIPFYLRDTKLNFFKHWVIQDMICFFKLILNNCDIASFEKIYYKMKGYISKAAINYIKQKDCDKSVFDILLEYPEFKPFQRNNIVELASDFKRLTKKNPHRIIQLIEDDLEYSKYLDDHCIKLGHSLTTAKNVLSTLKMLALETNTITEFLSRLKALYNLLDNRAYAHRNDSVFLSTLHSSKGLEFKNVYIVDLIDGDIPISSSIDLYERGNVKYIEEERRLFYVGMTRAKENLKLLTIKLKNNEFVQQSRFLDELEAIIKGPNKTSDKKIGIGSTVIHKKFGKGRIKAIQDNIATISFESSGIKHLSLNFCIQNGIMNTL</sequence>
<dbReference type="EMBL" id="ARZA01000130">
    <property type="protein sequence ID" value="EOD00689.1"/>
    <property type="molecule type" value="Genomic_DNA"/>
</dbReference>
<feature type="domain" description="UvrD-like helicase ATP-binding" evidence="12">
    <location>
        <begin position="15"/>
        <end position="299"/>
    </location>
</feature>
<dbReference type="Gene3D" id="3.40.50.300">
    <property type="entry name" value="P-loop containing nucleotide triphosphate hydrolases"/>
    <property type="match status" value="2"/>
</dbReference>
<dbReference type="InterPro" id="IPR000212">
    <property type="entry name" value="DNA_helicase_UvrD/REP"/>
</dbReference>
<keyword evidence="15" id="KW-1185">Reference proteome</keyword>
<dbReference type="CDD" id="cd17932">
    <property type="entry name" value="DEXQc_UvrD"/>
    <property type="match status" value="1"/>
</dbReference>
<evidence type="ECO:0000313" key="15">
    <source>
        <dbReference type="Proteomes" id="UP000013378"/>
    </source>
</evidence>
<evidence type="ECO:0000256" key="4">
    <source>
        <dbReference type="ARBA" id="ARBA00022806"/>
    </source>
</evidence>
<evidence type="ECO:0000259" key="13">
    <source>
        <dbReference type="PROSITE" id="PS51217"/>
    </source>
</evidence>
<comment type="caution">
    <text evidence="14">The sequence shown here is derived from an EMBL/GenBank/DDBJ whole genome shotgun (WGS) entry which is preliminary data.</text>
</comment>
<dbReference type="GO" id="GO:0000725">
    <property type="term" value="P:recombinational repair"/>
    <property type="evidence" value="ECO:0007669"/>
    <property type="project" value="TreeGrafter"/>
</dbReference>
<dbReference type="Gene3D" id="1.10.486.10">
    <property type="entry name" value="PCRA, domain 4"/>
    <property type="match status" value="1"/>
</dbReference>
<feature type="domain" description="UvrD-like helicase C-terminal" evidence="13">
    <location>
        <begin position="300"/>
        <end position="562"/>
    </location>
</feature>
<dbReference type="InterPro" id="IPR014016">
    <property type="entry name" value="UvrD-like_ATP-bd"/>
</dbReference>
<dbReference type="SUPFAM" id="SSF52540">
    <property type="entry name" value="P-loop containing nucleoside triphosphate hydrolases"/>
    <property type="match status" value="1"/>
</dbReference>
<evidence type="ECO:0000256" key="10">
    <source>
        <dbReference type="ARBA" id="ARBA00048988"/>
    </source>
</evidence>
<dbReference type="PROSITE" id="PS51217">
    <property type="entry name" value="UVRD_HELICASE_CTER"/>
    <property type="match status" value="1"/>
</dbReference>
<dbReference type="eggNOG" id="COG0210">
    <property type="taxonomic scope" value="Bacteria"/>
</dbReference>
<accession>R1CVL9</accession>
<evidence type="ECO:0000256" key="8">
    <source>
        <dbReference type="ARBA" id="ARBA00034617"/>
    </source>
</evidence>
<name>R1CVL9_9FIRM</name>
<evidence type="ECO:0000256" key="2">
    <source>
        <dbReference type="ARBA" id="ARBA00022741"/>
    </source>
</evidence>
<dbReference type="PANTHER" id="PTHR11070">
    <property type="entry name" value="UVRD / RECB / PCRA DNA HELICASE FAMILY MEMBER"/>
    <property type="match status" value="1"/>
</dbReference>
<dbReference type="STRING" id="1304284.L21TH_1290"/>
<reference evidence="14 15" key="1">
    <citation type="journal article" date="2015" name="Geomicrobiol. J.">
        <title>Caldisalinibacter kiritimatiensis gen. nov., sp. nov., a moderately thermohalophilic thiosulfate-reducing bacterium from a hypersaline microbial mat.</title>
        <authorList>
            <person name="Ben Hania W."/>
            <person name="Joseph M."/>
            <person name="Fiebig A."/>
            <person name="Bunk B."/>
            <person name="Klenk H.-P."/>
            <person name="Fardeau M.-L."/>
            <person name="Spring S."/>
        </authorList>
    </citation>
    <scope>NUCLEOTIDE SEQUENCE [LARGE SCALE GENOMIC DNA]</scope>
    <source>
        <strain evidence="14 15">L21-TH-D2</strain>
    </source>
</reference>
<evidence type="ECO:0000256" key="7">
    <source>
        <dbReference type="ARBA" id="ARBA00023235"/>
    </source>
</evidence>
<dbReference type="InterPro" id="IPR013986">
    <property type="entry name" value="DExx_box_DNA_helicase_dom_sf"/>
</dbReference>
<dbReference type="PATRIC" id="fig|1304284.3.peg.1260"/>
<keyword evidence="7" id="KW-0413">Isomerase</keyword>
<gene>
    <name evidence="14" type="ORF">L21TH_1290</name>
</gene>
<dbReference type="Pfam" id="PF13361">
    <property type="entry name" value="UvrD_C"/>
    <property type="match status" value="1"/>
</dbReference>
<dbReference type="GO" id="GO:0043138">
    <property type="term" value="F:3'-5' DNA helicase activity"/>
    <property type="evidence" value="ECO:0007669"/>
    <property type="project" value="UniProtKB-EC"/>
</dbReference>
<keyword evidence="3 11" id="KW-0378">Hydrolase</keyword>
<evidence type="ECO:0000256" key="1">
    <source>
        <dbReference type="ARBA" id="ARBA00009922"/>
    </source>
</evidence>
<evidence type="ECO:0000256" key="5">
    <source>
        <dbReference type="ARBA" id="ARBA00022840"/>
    </source>
</evidence>
<dbReference type="InterPro" id="IPR014017">
    <property type="entry name" value="DNA_helicase_UvrD-like_C"/>
</dbReference>
<dbReference type="GO" id="GO:0005524">
    <property type="term" value="F:ATP binding"/>
    <property type="evidence" value="ECO:0007669"/>
    <property type="project" value="UniProtKB-UniRule"/>
</dbReference>
<dbReference type="PANTHER" id="PTHR11070:SF2">
    <property type="entry name" value="ATP-DEPENDENT DNA HELICASE SRS2"/>
    <property type="match status" value="1"/>
</dbReference>
<comment type="similarity">
    <text evidence="1">Belongs to the helicase family. UvrD subfamily.</text>
</comment>
<evidence type="ECO:0000313" key="14">
    <source>
        <dbReference type="EMBL" id="EOD00689.1"/>
    </source>
</evidence>
<dbReference type="GO" id="GO:0005829">
    <property type="term" value="C:cytosol"/>
    <property type="evidence" value="ECO:0007669"/>
    <property type="project" value="TreeGrafter"/>
</dbReference>
<dbReference type="Pfam" id="PF00580">
    <property type="entry name" value="UvrD-helicase"/>
    <property type="match status" value="1"/>
</dbReference>
<evidence type="ECO:0000256" key="6">
    <source>
        <dbReference type="ARBA" id="ARBA00023125"/>
    </source>
</evidence>
<dbReference type="GO" id="GO:0033202">
    <property type="term" value="C:DNA helicase complex"/>
    <property type="evidence" value="ECO:0007669"/>
    <property type="project" value="TreeGrafter"/>
</dbReference>
<comment type="catalytic activity">
    <reaction evidence="8">
        <text>Couples ATP hydrolysis with the unwinding of duplex DNA by translocating in the 3'-5' direction.</text>
        <dbReference type="EC" id="5.6.2.4"/>
    </reaction>
</comment>
<feature type="binding site" evidence="11">
    <location>
        <begin position="36"/>
        <end position="43"/>
    </location>
    <ligand>
        <name>ATP</name>
        <dbReference type="ChEBI" id="CHEBI:30616"/>
    </ligand>
</feature>
<dbReference type="PROSITE" id="PS51198">
    <property type="entry name" value="UVRD_HELICASE_ATP_BIND"/>
    <property type="match status" value="1"/>
</dbReference>
<evidence type="ECO:0000256" key="9">
    <source>
        <dbReference type="ARBA" id="ARBA00034808"/>
    </source>
</evidence>
<dbReference type="Proteomes" id="UP000013378">
    <property type="component" value="Unassembled WGS sequence"/>
</dbReference>
<dbReference type="RefSeq" id="WP_006312076.1">
    <property type="nucleotide sequence ID" value="NZ_ARZA01000130.1"/>
</dbReference>
<evidence type="ECO:0000256" key="11">
    <source>
        <dbReference type="PROSITE-ProRule" id="PRU00560"/>
    </source>
</evidence>
<keyword evidence="6" id="KW-0238">DNA-binding</keyword>
<dbReference type="EC" id="5.6.2.4" evidence="9"/>
<keyword evidence="2 11" id="KW-0547">Nucleotide-binding</keyword>